<dbReference type="InterPro" id="IPR013766">
    <property type="entry name" value="Thioredoxin_domain"/>
</dbReference>
<evidence type="ECO:0000313" key="3">
    <source>
        <dbReference type="EMBL" id="WEJ61801.1"/>
    </source>
</evidence>
<proteinExistence type="predicted"/>
<sequence>MLNRILKSYLKTLFILMASASLFTSQQAWSAQDIFFDETFGNYQEDLEAAKEDGKKGMFIFYHMEECPFCHRMRTTIMTEPDVVELYKSNFMTVMHDIEGSNEIVDFDGTKATAQDIAEKKYRVRATPVMMIFDLEGNPVVKYTGPTRTKEEFKWLADYVIDGSYKTQSFTAYKRARKKANRE</sequence>
<dbReference type="Gene3D" id="3.40.30.10">
    <property type="entry name" value="Glutaredoxin"/>
    <property type="match status" value="1"/>
</dbReference>
<name>A0ABY8CB61_9GAMM</name>
<keyword evidence="1" id="KW-0732">Signal</keyword>
<accession>A0ABY8CB61</accession>
<dbReference type="EMBL" id="CP102381">
    <property type="protein sequence ID" value="WEJ61801.1"/>
    <property type="molecule type" value="Genomic_DNA"/>
</dbReference>
<evidence type="ECO:0000256" key="1">
    <source>
        <dbReference type="SAM" id="SignalP"/>
    </source>
</evidence>
<gene>
    <name evidence="3" type="ORF">NR989_07210</name>
</gene>
<organism evidence="3 4">
    <name type="scientific">Thiomicrorhabdus lithotrophica</name>
    <dbReference type="NCBI Taxonomy" id="2949997"/>
    <lineage>
        <taxon>Bacteria</taxon>
        <taxon>Pseudomonadati</taxon>
        <taxon>Pseudomonadota</taxon>
        <taxon>Gammaproteobacteria</taxon>
        <taxon>Thiotrichales</taxon>
        <taxon>Piscirickettsiaceae</taxon>
        <taxon>Thiomicrorhabdus</taxon>
    </lineage>
</organism>
<protein>
    <submittedName>
        <fullName evidence="3">Thioredoxin fold domain-containing protein</fullName>
    </submittedName>
</protein>
<dbReference type="Proteomes" id="UP001222275">
    <property type="component" value="Chromosome"/>
</dbReference>
<dbReference type="SUPFAM" id="SSF52833">
    <property type="entry name" value="Thioredoxin-like"/>
    <property type="match status" value="1"/>
</dbReference>
<keyword evidence="4" id="KW-1185">Reference proteome</keyword>
<dbReference type="InterPro" id="IPR036249">
    <property type="entry name" value="Thioredoxin-like_sf"/>
</dbReference>
<dbReference type="RefSeq" id="WP_275594060.1">
    <property type="nucleotide sequence ID" value="NZ_CP102381.1"/>
</dbReference>
<dbReference type="InterPro" id="IPR012336">
    <property type="entry name" value="Thioredoxin-like_fold"/>
</dbReference>
<dbReference type="Pfam" id="PF13098">
    <property type="entry name" value="Thioredoxin_2"/>
    <property type="match status" value="1"/>
</dbReference>
<evidence type="ECO:0000313" key="4">
    <source>
        <dbReference type="Proteomes" id="UP001222275"/>
    </source>
</evidence>
<reference evidence="3 4" key="1">
    <citation type="submission" date="2022-06" db="EMBL/GenBank/DDBJ databases">
        <title>Thiomicrohabdus sp. nov, an obligately chemolithoautotrophic, sulfur-oxidizing bacterium isolated from beach of Guanyin Mountain. Amoy.</title>
        <authorList>
            <person name="Zhu H."/>
        </authorList>
    </citation>
    <scope>NUCLEOTIDE SEQUENCE [LARGE SCALE GENOMIC DNA]</scope>
    <source>
        <strain evidence="3 4">XGS-01</strain>
    </source>
</reference>
<feature type="chain" id="PRO_5045780068" evidence="1">
    <location>
        <begin position="31"/>
        <end position="183"/>
    </location>
</feature>
<feature type="domain" description="Thioredoxin" evidence="2">
    <location>
        <begin position="14"/>
        <end position="162"/>
    </location>
</feature>
<dbReference type="PROSITE" id="PS51352">
    <property type="entry name" value="THIOREDOXIN_2"/>
    <property type="match status" value="1"/>
</dbReference>
<evidence type="ECO:0000259" key="2">
    <source>
        <dbReference type="PROSITE" id="PS51352"/>
    </source>
</evidence>
<feature type="signal peptide" evidence="1">
    <location>
        <begin position="1"/>
        <end position="30"/>
    </location>
</feature>